<dbReference type="GO" id="GO:0005737">
    <property type="term" value="C:cytoplasm"/>
    <property type="evidence" value="ECO:0007669"/>
    <property type="project" value="TreeGrafter"/>
</dbReference>
<accession>A0A7C4E0Z3</accession>
<reference evidence="10" key="1">
    <citation type="journal article" date="2020" name="mSystems">
        <title>Genome- and Community-Level Interaction Insights into Carbon Utilization and Element Cycling Functions of Hydrothermarchaeota in Hydrothermal Sediment.</title>
        <authorList>
            <person name="Zhou Z."/>
            <person name="Liu Y."/>
            <person name="Xu W."/>
            <person name="Pan J."/>
            <person name="Luo Z.H."/>
            <person name="Li M."/>
        </authorList>
    </citation>
    <scope>NUCLEOTIDE SEQUENCE [LARGE SCALE GENOMIC DNA]</scope>
    <source>
        <strain evidence="11">SpSt-1073</strain>
        <strain evidence="10">SpSt-613</strain>
        <strain evidence="9">SpSt-669</strain>
    </source>
</reference>
<comment type="catalytic activity">
    <reaction evidence="1">
        <text>a 2'-deoxyribonucleoside 5'-phosphate + H2O = a 2'-deoxyribonucleoside + phosphate</text>
        <dbReference type="Rhea" id="RHEA:36167"/>
        <dbReference type="ChEBI" id="CHEBI:15377"/>
        <dbReference type="ChEBI" id="CHEBI:18274"/>
        <dbReference type="ChEBI" id="CHEBI:43474"/>
        <dbReference type="ChEBI" id="CHEBI:65317"/>
        <dbReference type="EC" id="3.1.3.89"/>
    </reaction>
</comment>
<name>A0A7C4E0Z3_CALS0</name>
<dbReference type="EMBL" id="DTAD01000079">
    <property type="protein sequence ID" value="HGN90905.1"/>
    <property type="molecule type" value="Genomic_DNA"/>
</dbReference>
<dbReference type="SMART" id="SM00471">
    <property type="entry name" value="HDc"/>
    <property type="match status" value="1"/>
</dbReference>
<dbReference type="InterPro" id="IPR039356">
    <property type="entry name" value="YfbR/HDDC2"/>
</dbReference>
<dbReference type="PANTHER" id="PTHR11845:SF13">
    <property type="entry name" value="5'-DEOXYNUCLEOTIDASE HDDC2"/>
    <property type="match status" value="1"/>
</dbReference>
<dbReference type="Gene3D" id="1.10.3210.10">
    <property type="entry name" value="Hypothetical protein af1432"/>
    <property type="match status" value="1"/>
</dbReference>
<dbReference type="InterPro" id="IPR006674">
    <property type="entry name" value="HD_domain"/>
</dbReference>
<dbReference type="EMBL" id="DRXG01000011">
    <property type="protein sequence ID" value="HHN51840.1"/>
    <property type="molecule type" value="Genomic_DNA"/>
</dbReference>
<evidence type="ECO:0000256" key="2">
    <source>
        <dbReference type="ARBA" id="ARBA00001936"/>
    </source>
</evidence>
<dbReference type="GO" id="GO:0002953">
    <property type="term" value="F:5'-deoxynucleotidase activity"/>
    <property type="evidence" value="ECO:0007669"/>
    <property type="project" value="UniProtKB-EC"/>
</dbReference>
<keyword evidence="7" id="KW-0378">Hydrolase</keyword>
<dbReference type="GO" id="GO:0046872">
    <property type="term" value="F:metal ion binding"/>
    <property type="evidence" value="ECO:0007669"/>
    <property type="project" value="UniProtKB-KW"/>
</dbReference>
<evidence type="ECO:0000313" key="10">
    <source>
        <dbReference type="EMBL" id="HGN90905.1"/>
    </source>
</evidence>
<evidence type="ECO:0000259" key="8">
    <source>
        <dbReference type="SMART" id="SM00471"/>
    </source>
</evidence>
<protein>
    <recommendedName>
        <fullName evidence="5">5'-deoxynucleotidase</fullName>
        <ecNumber evidence="5">3.1.3.89</ecNumber>
    </recommendedName>
</protein>
<dbReference type="Pfam" id="PF13023">
    <property type="entry name" value="HD_3"/>
    <property type="match status" value="1"/>
</dbReference>
<evidence type="ECO:0000256" key="6">
    <source>
        <dbReference type="ARBA" id="ARBA00022723"/>
    </source>
</evidence>
<evidence type="ECO:0000256" key="1">
    <source>
        <dbReference type="ARBA" id="ARBA00001638"/>
    </source>
</evidence>
<evidence type="ECO:0000256" key="5">
    <source>
        <dbReference type="ARBA" id="ARBA00012964"/>
    </source>
</evidence>
<dbReference type="InterPro" id="IPR003607">
    <property type="entry name" value="HD/PDEase_dom"/>
</dbReference>
<feature type="domain" description="HD/PDEase" evidence="8">
    <location>
        <begin position="39"/>
        <end position="157"/>
    </location>
</feature>
<evidence type="ECO:0000256" key="4">
    <source>
        <dbReference type="ARBA" id="ARBA00011738"/>
    </source>
</evidence>
<evidence type="ECO:0000313" key="11">
    <source>
        <dbReference type="EMBL" id="HHN51840.1"/>
    </source>
</evidence>
<dbReference type="EC" id="3.1.3.89" evidence="5"/>
<sequence>MRVGVDEDGEKASLKTLVSALLLLKRLPRTGWLEEGVKNPESVASHSYSLAVMAMAEAEARGLDVCKAVKMALLHDLAESYTGDLTPATKKKIPKNIFHQVERAIIRELVSSLPPHIAQQYTELYEEYLERRTPEARLVHRLDRRELVEEALWLNKRQKISLNRFGIA</sequence>
<proteinExistence type="predicted"/>
<evidence type="ECO:0000256" key="3">
    <source>
        <dbReference type="ARBA" id="ARBA00001941"/>
    </source>
</evidence>
<evidence type="ECO:0000256" key="7">
    <source>
        <dbReference type="ARBA" id="ARBA00022801"/>
    </source>
</evidence>
<dbReference type="EMBL" id="DTCM01000065">
    <property type="protein sequence ID" value="HGL41054.1"/>
    <property type="molecule type" value="Genomic_DNA"/>
</dbReference>
<comment type="cofactor">
    <cofactor evidence="3">
        <name>Co(2+)</name>
        <dbReference type="ChEBI" id="CHEBI:48828"/>
    </cofactor>
</comment>
<dbReference type="SUPFAM" id="SSF109604">
    <property type="entry name" value="HD-domain/PDEase-like"/>
    <property type="match status" value="1"/>
</dbReference>
<comment type="caution">
    <text evidence="10">The sequence shown here is derived from an EMBL/GenBank/DDBJ whole genome shotgun (WGS) entry which is preliminary data.</text>
</comment>
<dbReference type="PANTHER" id="PTHR11845">
    <property type="entry name" value="5'-DEOXYNUCLEOTIDASE HDDC2"/>
    <property type="match status" value="1"/>
</dbReference>
<organism evidence="10">
    <name type="scientific">Caldiarchaeum subterraneum</name>
    <dbReference type="NCBI Taxonomy" id="311458"/>
    <lineage>
        <taxon>Archaea</taxon>
        <taxon>Nitrososphaerota</taxon>
        <taxon>Candidatus Caldarchaeales</taxon>
        <taxon>Candidatus Caldarchaeaceae</taxon>
        <taxon>Candidatus Caldarchaeum</taxon>
    </lineage>
</organism>
<comment type="subunit">
    <text evidence="4">Homodimer.</text>
</comment>
<dbReference type="AlphaFoldDB" id="A0A7C4E0Z3"/>
<gene>
    <name evidence="11" type="ORF">ENM30_00845</name>
    <name evidence="10" type="ORF">ENT82_07280</name>
    <name evidence="9" type="ORF">ENU43_05270</name>
</gene>
<evidence type="ECO:0000313" key="9">
    <source>
        <dbReference type="EMBL" id="HGL41054.1"/>
    </source>
</evidence>
<keyword evidence="6" id="KW-0479">Metal-binding</keyword>
<comment type="cofactor">
    <cofactor evidence="2">
        <name>Mn(2+)</name>
        <dbReference type="ChEBI" id="CHEBI:29035"/>
    </cofactor>
</comment>